<evidence type="ECO:0000313" key="3">
    <source>
        <dbReference type="Proteomes" id="UP000185990"/>
    </source>
</evidence>
<dbReference type="Proteomes" id="UP000185990">
    <property type="component" value="Unassembled WGS sequence"/>
</dbReference>
<evidence type="ECO:0000313" key="2">
    <source>
        <dbReference type="EMBL" id="OKA19343.1"/>
    </source>
</evidence>
<dbReference type="RefSeq" id="WP_073510232.1">
    <property type="nucleotide sequence ID" value="NZ_MPJD01000032.1"/>
</dbReference>
<evidence type="ECO:0000256" key="1">
    <source>
        <dbReference type="SAM" id="SignalP"/>
    </source>
</evidence>
<gene>
    <name evidence="2" type="ORF">BOH74_18340</name>
</gene>
<reference evidence="2 3" key="1">
    <citation type="submission" date="2016-11" db="EMBL/GenBank/DDBJ databases">
        <title>Draft genome of Pseudomonas versuta A4R1.12.</title>
        <authorList>
            <person name="See-Too W.-S."/>
        </authorList>
    </citation>
    <scope>NUCLEOTIDE SEQUENCE [LARGE SCALE GENOMIC DNA]</scope>
    <source>
        <strain evidence="2 3">A4R1.12</strain>
    </source>
</reference>
<keyword evidence="1" id="KW-0732">Signal</keyword>
<protein>
    <submittedName>
        <fullName evidence="2">Uncharacterized protein</fullName>
    </submittedName>
</protein>
<sequence length="131" mass="14249">MSRYATLLLMVCFTAKAQAATIDLSPRCDFDRVSLVLLDHDAADPNQIALDVELAPAARKRMFEITRDSIQGNLKVTINGLQVADVRVINAIETPSIRFSLGREVSEKVVSIFLSSPAVGKCSTEKISGLL</sequence>
<accession>A0A853ZV51</accession>
<organism evidence="2 3">
    <name type="scientific">Pseudomonas versuta</name>
    <dbReference type="NCBI Taxonomy" id="1788301"/>
    <lineage>
        <taxon>Bacteria</taxon>
        <taxon>Pseudomonadati</taxon>
        <taxon>Pseudomonadota</taxon>
        <taxon>Gammaproteobacteria</taxon>
        <taxon>Pseudomonadales</taxon>
        <taxon>Pseudomonadaceae</taxon>
        <taxon>Pseudomonas</taxon>
    </lineage>
</organism>
<dbReference type="EMBL" id="MPJD01000032">
    <property type="protein sequence ID" value="OKA19343.1"/>
    <property type="molecule type" value="Genomic_DNA"/>
</dbReference>
<dbReference type="AlphaFoldDB" id="A0A853ZV51"/>
<feature type="signal peptide" evidence="1">
    <location>
        <begin position="1"/>
        <end position="19"/>
    </location>
</feature>
<comment type="caution">
    <text evidence="2">The sequence shown here is derived from an EMBL/GenBank/DDBJ whole genome shotgun (WGS) entry which is preliminary data.</text>
</comment>
<name>A0A853ZV51_9PSED</name>
<proteinExistence type="predicted"/>
<feature type="chain" id="PRO_5032300070" evidence="1">
    <location>
        <begin position="20"/>
        <end position="131"/>
    </location>
</feature>